<dbReference type="PANTHER" id="PTHR31876">
    <property type="entry name" value="COV-LIKE PROTEIN 1"/>
    <property type="match status" value="1"/>
</dbReference>
<gene>
    <name evidence="2" type="ORF">SAMN02746098_02615</name>
</gene>
<dbReference type="AlphaFoldDB" id="A0A1M5YNY0"/>
<dbReference type="InterPro" id="IPR007462">
    <property type="entry name" value="COV1-like"/>
</dbReference>
<evidence type="ECO:0000313" key="3">
    <source>
        <dbReference type="Proteomes" id="UP000183954"/>
    </source>
</evidence>
<evidence type="ECO:0000256" key="1">
    <source>
        <dbReference type="SAM" id="Phobius"/>
    </source>
</evidence>
<reference evidence="3" key="1">
    <citation type="submission" date="2016-11" db="EMBL/GenBank/DDBJ databases">
        <authorList>
            <person name="Varghese N."/>
            <person name="Submissions S."/>
        </authorList>
    </citation>
    <scope>NUCLEOTIDE SEQUENCE [LARGE SCALE GENOMIC DNA]</scope>
    <source>
        <strain evidence="3">DSM 15449</strain>
    </source>
</reference>
<keyword evidence="3" id="KW-1185">Reference proteome</keyword>
<name>A0A1M5YNY0_9FIRM</name>
<keyword evidence="1" id="KW-0812">Transmembrane</keyword>
<organism evidence="2 3">
    <name type="scientific">Desulfosporosinus lacus DSM 15449</name>
    <dbReference type="NCBI Taxonomy" id="1121420"/>
    <lineage>
        <taxon>Bacteria</taxon>
        <taxon>Bacillati</taxon>
        <taxon>Bacillota</taxon>
        <taxon>Clostridia</taxon>
        <taxon>Eubacteriales</taxon>
        <taxon>Desulfitobacteriaceae</taxon>
        <taxon>Desulfosporosinus</taxon>
    </lineage>
</organism>
<feature type="transmembrane region" description="Helical" evidence="1">
    <location>
        <begin position="62"/>
        <end position="86"/>
    </location>
</feature>
<protein>
    <submittedName>
        <fullName evidence="2">Uncharacterized membrane protein</fullName>
    </submittedName>
</protein>
<accession>A0A1M5YNY0</accession>
<dbReference type="Pfam" id="PF04367">
    <property type="entry name" value="DUF502"/>
    <property type="match status" value="1"/>
</dbReference>
<dbReference type="RefSeq" id="WP_242947541.1">
    <property type="nucleotide sequence ID" value="NZ_FQXJ01000008.1"/>
</dbReference>
<keyword evidence="1" id="KW-1133">Transmembrane helix</keyword>
<sequence length="204" mass="22841">MIELIYFKSLKIGDKELKKFIGIFLKGLLILTPLVLTFYILYKMFLVTDGLFKGMLERFGLYFPGFGVIVTLAVIFLVGLLASNWLTNGLLNYMEKLLTKIPILGNIYGIIKDTVNSFSANKKGFSRLVMVNMSSELKLLGFLTNDEESAFIPKGYVAVYLMQSMQWAGNLIVVPQDQVQLLEVSSEEALKFIASAGLLSKKTI</sequence>
<evidence type="ECO:0000313" key="2">
    <source>
        <dbReference type="EMBL" id="SHI13837.1"/>
    </source>
</evidence>
<keyword evidence="1" id="KW-0472">Membrane</keyword>
<dbReference type="EMBL" id="FQXJ01000008">
    <property type="protein sequence ID" value="SHI13837.1"/>
    <property type="molecule type" value="Genomic_DNA"/>
</dbReference>
<feature type="transmembrane region" description="Helical" evidence="1">
    <location>
        <begin position="20"/>
        <end position="42"/>
    </location>
</feature>
<proteinExistence type="predicted"/>
<dbReference type="PANTHER" id="PTHR31876:SF26">
    <property type="entry name" value="PROTEIN LIKE COV 2"/>
    <property type="match status" value="1"/>
</dbReference>
<dbReference type="Proteomes" id="UP000183954">
    <property type="component" value="Unassembled WGS sequence"/>
</dbReference>